<dbReference type="GO" id="GO:0016020">
    <property type="term" value="C:membrane"/>
    <property type="evidence" value="ECO:0007669"/>
    <property type="project" value="TreeGrafter"/>
</dbReference>
<dbReference type="PANTHER" id="PTHR44196:SF1">
    <property type="entry name" value="DEHYDROGENASE_REDUCTASE SDR FAMILY MEMBER 7B"/>
    <property type="match status" value="1"/>
</dbReference>
<dbReference type="SUPFAM" id="SSF51735">
    <property type="entry name" value="NAD(P)-binding Rossmann-fold domains"/>
    <property type="match status" value="1"/>
</dbReference>
<dbReference type="PROSITE" id="PS00061">
    <property type="entry name" value="ADH_SHORT"/>
    <property type="match status" value="1"/>
</dbReference>
<gene>
    <name evidence="6" type="ORF">Mgra_00005683</name>
</gene>
<keyword evidence="5" id="KW-1133">Transmembrane helix</keyword>
<evidence type="ECO:0000313" key="7">
    <source>
        <dbReference type="Proteomes" id="UP000605970"/>
    </source>
</evidence>
<evidence type="ECO:0000256" key="5">
    <source>
        <dbReference type="SAM" id="Phobius"/>
    </source>
</evidence>
<proteinExistence type="inferred from homology"/>
<comment type="similarity">
    <text evidence="1">Belongs to the short-chain dehydrogenases/reductases (SDR) family.</text>
</comment>
<name>A0A8S9ZP69_9BILA</name>
<feature type="transmembrane region" description="Helical" evidence="5">
    <location>
        <begin position="168"/>
        <end position="191"/>
    </location>
</feature>
<keyword evidence="4" id="KW-0175">Coiled coil</keyword>
<dbReference type="InterPro" id="IPR036291">
    <property type="entry name" value="NAD(P)-bd_dom_sf"/>
</dbReference>
<dbReference type="OrthoDB" id="5307821at2759"/>
<dbReference type="InterPro" id="IPR002347">
    <property type="entry name" value="SDR_fam"/>
</dbReference>
<dbReference type="Gene3D" id="3.40.50.720">
    <property type="entry name" value="NAD(P)-binding Rossmann-like Domain"/>
    <property type="match status" value="1"/>
</dbReference>
<dbReference type="Pfam" id="PF00106">
    <property type="entry name" value="adh_short"/>
    <property type="match status" value="1"/>
</dbReference>
<dbReference type="Proteomes" id="UP000605970">
    <property type="component" value="Unassembled WGS sequence"/>
</dbReference>
<dbReference type="EMBL" id="JABEBT010000049">
    <property type="protein sequence ID" value="KAF7634938.1"/>
    <property type="molecule type" value="Genomic_DNA"/>
</dbReference>
<sequence length="329" mass="37124">MKQLIHFFNKFTTTNIYLKYACIAFGLWGIYKFLLFIYNICQYKLKLKDKTVVIIGASSGIGRALAFEFYNKGAKLILAARSVDKLESLCKELEQEQQIKNCNKPTFCHLDIAEFVNLEEEVLRNKILNLLSNEKTIDVLVCCAGLSNRGSIAKTPISIFRQLMEINFFGFIYVIKTLLSFISNGGAIISINSVQGRVALPYRAPYSCSKHASLAFFDSLRGEERPDLHILSVNAGYVNTGFGSRALNIDGKPMGFEDHNQLKGISAEEAAKRIIKSLENGEKELILAPLKIRLLVILRWLSPNLTWWLLAQKALADKKIEEKETSKTK</sequence>
<feature type="coiled-coil region" evidence="4">
    <location>
        <begin position="76"/>
        <end position="103"/>
    </location>
</feature>
<feature type="transmembrane region" description="Helical" evidence="5">
    <location>
        <begin position="17"/>
        <end position="41"/>
    </location>
</feature>
<keyword evidence="2" id="KW-0560">Oxidoreductase</keyword>
<keyword evidence="5" id="KW-0812">Transmembrane</keyword>
<accession>A0A8S9ZP69</accession>
<evidence type="ECO:0000256" key="2">
    <source>
        <dbReference type="ARBA" id="ARBA00023002"/>
    </source>
</evidence>
<evidence type="ECO:0000313" key="6">
    <source>
        <dbReference type="EMBL" id="KAF7634938.1"/>
    </source>
</evidence>
<keyword evidence="7" id="KW-1185">Reference proteome</keyword>
<organism evidence="6 7">
    <name type="scientific">Meloidogyne graminicola</name>
    <dbReference type="NCBI Taxonomy" id="189291"/>
    <lineage>
        <taxon>Eukaryota</taxon>
        <taxon>Metazoa</taxon>
        <taxon>Ecdysozoa</taxon>
        <taxon>Nematoda</taxon>
        <taxon>Chromadorea</taxon>
        <taxon>Rhabditida</taxon>
        <taxon>Tylenchina</taxon>
        <taxon>Tylenchomorpha</taxon>
        <taxon>Tylenchoidea</taxon>
        <taxon>Meloidogynidae</taxon>
        <taxon>Meloidogyninae</taxon>
        <taxon>Meloidogyne</taxon>
    </lineage>
</organism>
<keyword evidence="5" id="KW-0472">Membrane</keyword>
<evidence type="ECO:0000256" key="1">
    <source>
        <dbReference type="ARBA" id="ARBA00006484"/>
    </source>
</evidence>
<dbReference type="PRINTS" id="PR00081">
    <property type="entry name" value="GDHRDH"/>
</dbReference>
<dbReference type="GO" id="GO:0016491">
    <property type="term" value="F:oxidoreductase activity"/>
    <property type="evidence" value="ECO:0007669"/>
    <property type="project" value="UniProtKB-KW"/>
</dbReference>
<dbReference type="PANTHER" id="PTHR44196">
    <property type="entry name" value="DEHYDROGENASE/REDUCTASE SDR FAMILY MEMBER 7B"/>
    <property type="match status" value="1"/>
</dbReference>
<protein>
    <submittedName>
        <fullName evidence="6">Uncharacterized protein</fullName>
    </submittedName>
</protein>
<dbReference type="InterPro" id="IPR020904">
    <property type="entry name" value="Sc_DH/Rdtase_CS"/>
</dbReference>
<reference evidence="6" key="1">
    <citation type="journal article" date="2020" name="Ecol. Evol.">
        <title>Genome structure and content of the rice root-knot nematode (Meloidogyne graminicola).</title>
        <authorList>
            <person name="Phan N.T."/>
            <person name="Danchin E.G.J."/>
            <person name="Klopp C."/>
            <person name="Perfus-Barbeoch L."/>
            <person name="Kozlowski D.K."/>
            <person name="Koutsovoulos G.D."/>
            <person name="Lopez-Roques C."/>
            <person name="Bouchez O."/>
            <person name="Zahm M."/>
            <person name="Besnard G."/>
            <person name="Bellafiore S."/>
        </authorList>
    </citation>
    <scope>NUCLEOTIDE SEQUENCE</scope>
    <source>
        <strain evidence="6">VN-18</strain>
    </source>
</reference>
<evidence type="ECO:0000256" key="4">
    <source>
        <dbReference type="SAM" id="Coils"/>
    </source>
</evidence>
<evidence type="ECO:0000256" key="3">
    <source>
        <dbReference type="ARBA" id="ARBA00037096"/>
    </source>
</evidence>
<dbReference type="AlphaFoldDB" id="A0A8S9ZP69"/>
<comment type="function">
    <text evidence="3">Putative oxidoreductase.</text>
</comment>
<comment type="caution">
    <text evidence="6">The sequence shown here is derived from an EMBL/GenBank/DDBJ whole genome shotgun (WGS) entry which is preliminary data.</text>
</comment>